<feature type="domain" description="Serine aminopeptidase S33" evidence="3">
    <location>
        <begin position="36"/>
        <end position="272"/>
    </location>
</feature>
<name>A0AA35WB97_GEOBA</name>
<evidence type="ECO:0000256" key="1">
    <source>
        <dbReference type="SAM" id="MobiDB-lite"/>
    </source>
</evidence>
<dbReference type="Gene3D" id="3.40.50.1820">
    <property type="entry name" value="alpha/beta hydrolase"/>
    <property type="match status" value="1"/>
</dbReference>
<feature type="transmembrane region" description="Helical" evidence="2">
    <location>
        <begin position="135"/>
        <end position="156"/>
    </location>
</feature>
<dbReference type="InterPro" id="IPR029058">
    <property type="entry name" value="AB_hydrolase_fold"/>
</dbReference>
<feature type="transmembrane region" description="Helical" evidence="2">
    <location>
        <begin position="109"/>
        <end position="129"/>
    </location>
</feature>
<dbReference type="AlphaFoldDB" id="A0AA35WB97"/>
<feature type="compositionally biased region" description="Low complexity" evidence="1">
    <location>
        <begin position="305"/>
        <end position="315"/>
    </location>
</feature>
<dbReference type="PANTHER" id="PTHR11614">
    <property type="entry name" value="PHOSPHOLIPASE-RELATED"/>
    <property type="match status" value="1"/>
</dbReference>
<keyword evidence="2" id="KW-1133">Transmembrane helix</keyword>
<dbReference type="InterPro" id="IPR022742">
    <property type="entry name" value="Hydrolase_4"/>
</dbReference>
<keyword evidence="2" id="KW-0812">Transmembrane</keyword>
<feature type="region of interest" description="Disordered" evidence="1">
    <location>
        <begin position="292"/>
        <end position="336"/>
    </location>
</feature>
<feature type="compositionally biased region" description="Polar residues" evidence="1">
    <location>
        <begin position="323"/>
        <end position="336"/>
    </location>
</feature>
<evidence type="ECO:0000313" key="4">
    <source>
        <dbReference type="EMBL" id="CAI8010886.1"/>
    </source>
</evidence>
<dbReference type="FunFam" id="3.40.50.1820:FF:000117">
    <property type="entry name" value="Monoglyceride lipase, putative"/>
    <property type="match status" value="1"/>
</dbReference>
<protein>
    <submittedName>
        <fullName evidence="4">Monoglyceride lipase</fullName>
    </submittedName>
</protein>
<sequence length="336" mass="37190">MENEQKLSPADTQTSSLRSVWRGLKLHPTVWKPTGDPKALLCVCHGVGEYMGRYDELGCHLTHSGVLVFGHDHVGNGQSEGDRVHVEDIDTYVQDVIAHIELMRKRYPALPCILLGHSMGGLVAAHVAIQRHDLFTALILSAAAAELEGTFSYWIVKKMVQLLSNVAPQLGLRNLNPNDISSIPEEVERYANDPLVWHGPWKAGWGAAMMESITLLRENAARISLPLLLMHGSEDNLVPITASHFINDNATSQEKKFEVFEGSHHETLHDKEQERARELIKEWVLSHLTAAQVTEPHSQSDSSAETETARQQAQEEIVKGSKQPGSAENTSVTDSL</sequence>
<reference evidence="4" key="1">
    <citation type="submission" date="2023-03" db="EMBL/GenBank/DDBJ databases">
        <authorList>
            <person name="Steffen K."/>
            <person name="Cardenas P."/>
        </authorList>
    </citation>
    <scope>NUCLEOTIDE SEQUENCE</scope>
</reference>
<organism evidence="4 5">
    <name type="scientific">Geodia barretti</name>
    <name type="common">Barrett's horny sponge</name>
    <dbReference type="NCBI Taxonomy" id="519541"/>
    <lineage>
        <taxon>Eukaryota</taxon>
        <taxon>Metazoa</taxon>
        <taxon>Porifera</taxon>
        <taxon>Demospongiae</taxon>
        <taxon>Heteroscleromorpha</taxon>
        <taxon>Tetractinellida</taxon>
        <taxon>Astrophorina</taxon>
        <taxon>Geodiidae</taxon>
        <taxon>Geodia</taxon>
    </lineage>
</organism>
<dbReference type="EMBL" id="CASHTH010001072">
    <property type="protein sequence ID" value="CAI8010886.1"/>
    <property type="molecule type" value="Genomic_DNA"/>
</dbReference>
<keyword evidence="5" id="KW-1185">Reference proteome</keyword>
<evidence type="ECO:0000256" key="2">
    <source>
        <dbReference type="SAM" id="Phobius"/>
    </source>
</evidence>
<dbReference type="InterPro" id="IPR000073">
    <property type="entry name" value="AB_hydrolase_1"/>
</dbReference>
<dbReference type="InterPro" id="IPR051044">
    <property type="entry name" value="MAG_DAG_Lipase"/>
</dbReference>
<dbReference type="SUPFAM" id="SSF53474">
    <property type="entry name" value="alpha/beta-Hydrolases"/>
    <property type="match status" value="1"/>
</dbReference>
<keyword evidence="2" id="KW-0472">Membrane</keyword>
<dbReference type="Proteomes" id="UP001174909">
    <property type="component" value="Unassembled WGS sequence"/>
</dbReference>
<evidence type="ECO:0000313" key="5">
    <source>
        <dbReference type="Proteomes" id="UP001174909"/>
    </source>
</evidence>
<gene>
    <name evidence="4" type="ORF">GBAR_LOCUS7113</name>
</gene>
<proteinExistence type="predicted"/>
<evidence type="ECO:0000259" key="3">
    <source>
        <dbReference type="Pfam" id="PF12146"/>
    </source>
</evidence>
<comment type="caution">
    <text evidence="4">The sequence shown here is derived from an EMBL/GenBank/DDBJ whole genome shotgun (WGS) entry which is preliminary data.</text>
</comment>
<dbReference type="PRINTS" id="PR00111">
    <property type="entry name" value="ABHYDROLASE"/>
</dbReference>
<feature type="compositionally biased region" description="Polar residues" evidence="1">
    <location>
        <begin position="292"/>
        <end position="303"/>
    </location>
</feature>
<accession>A0AA35WB97</accession>
<dbReference type="Pfam" id="PF12146">
    <property type="entry name" value="Hydrolase_4"/>
    <property type="match status" value="1"/>
</dbReference>